<dbReference type="SUPFAM" id="SSF56349">
    <property type="entry name" value="DNA breaking-rejoining enzymes"/>
    <property type="match status" value="1"/>
</dbReference>
<evidence type="ECO:0008006" key="4">
    <source>
        <dbReference type="Google" id="ProtNLM"/>
    </source>
</evidence>
<dbReference type="GO" id="GO:0003677">
    <property type="term" value="F:DNA binding"/>
    <property type="evidence" value="ECO:0007669"/>
    <property type="project" value="InterPro"/>
</dbReference>
<dbReference type="CDD" id="cd00397">
    <property type="entry name" value="DNA_BRE_C"/>
    <property type="match status" value="1"/>
</dbReference>
<proteinExistence type="predicted"/>
<comment type="caution">
    <text evidence="2">The sequence shown here is derived from an EMBL/GenBank/DDBJ whole genome shotgun (WGS) entry which is preliminary data.</text>
</comment>
<dbReference type="EMBL" id="JPQT01000097">
    <property type="protein sequence ID" value="KFE52387.1"/>
    <property type="molecule type" value="Genomic_DNA"/>
</dbReference>
<evidence type="ECO:0000313" key="3">
    <source>
        <dbReference type="Proteomes" id="UP000028643"/>
    </source>
</evidence>
<dbReference type="Proteomes" id="UP000028643">
    <property type="component" value="Unassembled WGS sequence"/>
</dbReference>
<organism evidence="2 3">
    <name type="scientific">Pseudomonas syringae</name>
    <dbReference type="NCBI Taxonomy" id="317"/>
    <lineage>
        <taxon>Bacteria</taxon>
        <taxon>Pseudomonadati</taxon>
        <taxon>Pseudomonadota</taxon>
        <taxon>Gammaproteobacteria</taxon>
        <taxon>Pseudomonadales</taxon>
        <taxon>Pseudomonadaceae</taxon>
        <taxon>Pseudomonas</taxon>
    </lineage>
</organism>
<evidence type="ECO:0000256" key="1">
    <source>
        <dbReference type="ARBA" id="ARBA00023172"/>
    </source>
</evidence>
<reference evidence="2 3" key="1">
    <citation type="submission" date="2014-07" db="EMBL/GenBank/DDBJ databases">
        <title>Draft Genome Sequences of Environmental Pseudomonas syringae strains.</title>
        <authorList>
            <person name="Baltrus D.A."/>
            <person name="Berge O."/>
            <person name="Morris C."/>
        </authorList>
    </citation>
    <scope>NUCLEOTIDE SEQUENCE [LARGE SCALE GENOMIC DNA]</scope>
    <source>
        <strain evidence="2 3">CEB003</strain>
    </source>
</reference>
<dbReference type="Gene3D" id="1.10.443.10">
    <property type="entry name" value="Intergrase catalytic core"/>
    <property type="match status" value="1"/>
</dbReference>
<dbReference type="PATRIC" id="fig|317.174.peg.1640"/>
<dbReference type="InterPro" id="IPR013762">
    <property type="entry name" value="Integrase-like_cat_sf"/>
</dbReference>
<dbReference type="GO" id="GO:0006310">
    <property type="term" value="P:DNA recombination"/>
    <property type="evidence" value="ECO:0007669"/>
    <property type="project" value="UniProtKB-KW"/>
</dbReference>
<accession>A0A085VAC4</accession>
<dbReference type="AlphaFoldDB" id="A0A085VAC4"/>
<gene>
    <name evidence="2" type="ORF">IV02_08050</name>
</gene>
<protein>
    <recommendedName>
        <fullName evidence="4">Integrase</fullName>
    </recommendedName>
</protein>
<dbReference type="InterPro" id="IPR011010">
    <property type="entry name" value="DNA_brk_join_enz"/>
</dbReference>
<dbReference type="GO" id="GO:0015074">
    <property type="term" value="P:DNA integration"/>
    <property type="evidence" value="ECO:0007669"/>
    <property type="project" value="InterPro"/>
</dbReference>
<sequence>MYTTVELKDLTPFTRSHETLIEAMVSVPVEPPFFYPVEYQDEDYIQGLKIILQPDGTPWVEGNLFLLWRAKQYPKLSEGTLGSEAANLRDFMNVMVNHNQDHLDFKGREFERPTYIFKAHFKLAVARRETGAGSINNKIRTVTRYYRWRIKYRNFKPAKPAWKENIIHVSRLDRHGATQFREVITTDLTFATNKEDSSEFISDGGKLRPLDKFEQDAVVETLIRVSNVEMLLAFILALFSGMRIQTVLTIRIGNVHEVSTDHVATYPIYAGQGYLVDTKYGKRQSIQVPGWVHHRLFTYLQSERYQARKDQALKRDESEQYVFLSRTGKPLYVSELDKNKYKSHEKGSAVRKFISDTMLPLLKKRGHKFTFSFHDLRASFGMNLVEERKELLAQGKIGYLELIDYVAKRLHHSHRETTMSYLDYRRISELVHEADSDYQKHIMGLLEN</sequence>
<evidence type="ECO:0000313" key="2">
    <source>
        <dbReference type="EMBL" id="KFE52387.1"/>
    </source>
</evidence>
<name>A0A085VAC4_PSESX</name>
<keyword evidence="1" id="KW-0233">DNA recombination</keyword>